<evidence type="ECO:0000259" key="8">
    <source>
        <dbReference type="PROSITE" id="PS50893"/>
    </source>
</evidence>
<keyword evidence="6 9" id="KW-0067">ATP-binding</keyword>
<dbReference type="GO" id="GO:0005886">
    <property type="term" value="C:plasma membrane"/>
    <property type="evidence" value="ECO:0007669"/>
    <property type="project" value="UniProtKB-SubCell"/>
</dbReference>
<reference evidence="9" key="1">
    <citation type="submission" date="2019-03" db="EMBL/GenBank/DDBJ databases">
        <title>Afifella sp. nov., isolated from activated sludge.</title>
        <authorList>
            <person name="Li Q."/>
            <person name="Liu Y."/>
        </authorList>
    </citation>
    <scope>NUCLEOTIDE SEQUENCE</scope>
    <source>
        <strain evidence="9">L72</strain>
    </source>
</reference>
<dbReference type="InterPro" id="IPR013563">
    <property type="entry name" value="Oligopep_ABC_C"/>
</dbReference>
<dbReference type="AlphaFoldDB" id="A0A964T5B5"/>
<keyword evidence="5" id="KW-0547">Nucleotide-binding</keyword>
<dbReference type="InterPro" id="IPR003439">
    <property type="entry name" value="ABC_transporter-like_ATP-bd"/>
</dbReference>
<evidence type="ECO:0000256" key="2">
    <source>
        <dbReference type="ARBA" id="ARBA00005417"/>
    </source>
</evidence>
<comment type="subcellular location">
    <subcellularLocation>
        <location evidence="1">Cell inner membrane</location>
        <topology evidence="1">Peripheral membrane protein</topology>
    </subcellularLocation>
</comment>
<evidence type="ECO:0000313" key="9">
    <source>
        <dbReference type="EMBL" id="MYZ48791.1"/>
    </source>
</evidence>
<comment type="caution">
    <text evidence="9">The sequence shown here is derived from an EMBL/GenBank/DDBJ whole genome shotgun (WGS) entry which is preliminary data.</text>
</comment>
<keyword evidence="10" id="KW-1185">Reference proteome</keyword>
<dbReference type="EMBL" id="SPKJ01000048">
    <property type="protein sequence ID" value="MYZ48791.1"/>
    <property type="molecule type" value="Genomic_DNA"/>
</dbReference>
<dbReference type="Pfam" id="PF08352">
    <property type="entry name" value="oligo_HPY"/>
    <property type="match status" value="1"/>
</dbReference>
<dbReference type="InterPro" id="IPR050388">
    <property type="entry name" value="ABC_Ni/Peptide_Import"/>
</dbReference>
<comment type="similarity">
    <text evidence="2">Belongs to the ABC transporter superfamily.</text>
</comment>
<dbReference type="Gene3D" id="3.40.50.300">
    <property type="entry name" value="P-loop containing nucleotide triphosphate hydrolases"/>
    <property type="match status" value="1"/>
</dbReference>
<dbReference type="InterPro" id="IPR027417">
    <property type="entry name" value="P-loop_NTPase"/>
</dbReference>
<evidence type="ECO:0000256" key="5">
    <source>
        <dbReference type="ARBA" id="ARBA00022741"/>
    </source>
</evidence>
<keyword evidence="3" id="KW-0813">Transport</keyword>
<dbReference type="SUPFAM" id="SSF52540">
    <property type="entry name" value="P-loop containing nucleoside triphosphate hydrolases"/>
    <property type="match status" value="1"/>
</dbReference>
<dbReference type="OrthoDB" id="9815712at2"/>
<gene>
    <name evidence="9" type="ORF">E4O86_13830</name>
</gene>
<sequence>MGSSDDPVIEIAGLHTYFDTAEGVVKSVRGIDLRIDRAETLAIVGESGSGKSVTALSILRLVPAPQGRIAAGRIVFEGRDLVALPEDEMRRIRGNGIAMIFQEPMTALNPVIRIGEQIAEVIRLHRGLPPREALAEVESLLRKVGISDPGRRLFQYPHELSGGMRQRVMIAMALSCGPKLVVADEPTTALDVTIQAQILALMQSLKDDFGAAILLITHDLGVVAETAERVAVMYAGQIVEHADVDALFGNPLHPYTAGLMATIPDLERPVGDRMLPAIPGAVPSLARLPAGCAFQDRCPRVHEPCRAGEPPLVRKDGGHEVRCWLHV</sequence>
<dbReference type="FunFam" id="3.40.50.300:FF:000016">
    <property type="entry name" value="Oligopeptide ABC transporter ATP-binding component"/>
    <property type="match status" value="1"/>
</dbReference>
<keyword evidence="4" id="KW-1003">Cell membrane</keyword>
<evidence type="ECO:0000256" key="1">
    <source>
        <dbReference type="ARBA" id="ARBA00004417"/>
    </source>
</evidence>
<dbReference type="PANTHER" id="PTHR43297:SF2">
    <property type="entry name" value="DIPEPTIDE TRANSPORT ATP-BINDING PROTEIN DPPD"/>
    <property type="match status" value="1"/>
</dbReference>
<accession>A0A964T5B5</accession>
<name>A0A964T5B5_9HYPH</name>
<dbReference type="GO" id="GO:0005524">
    <property type="term" value="F:ATP binding"/>
    <property type="evidence" value="ECO:0007669"/>
    <property type="project" value="UniProtKB-KW"/>
</dbReference>
<evidence type="ECO:0000256" key="3">
    <source>
        <dbReference type="ARBA" id="ARBA00022448"/>
    </source>
</evidence>
<keyword evidence="7" id="KW-0472">Membrane</keyword>
<dbReference type="GO" id="GO:0016887">
    <property type="term" value="F:ATP hydrolysis activity"/>
    <property type="evidence" value="ECO:0007669"/>
    <property type="project" value="InterPro"/>
</dbReference>
<feature type="domain" description="ABC transporter" evidence="8">
    <location>
        <begin position="9"/>
        <end position="260"/>
    </location>
</feature>
<evidence type="ECO:0000256" key="7">
    <source>
        <dbReference type="ARBA" id="ARBA00023136"/>
    </source>
</evidence>
<dbReference type="InterPro" id="IPR003593">
    <property type="entry name" value="AAA+_ATPase"/>
</dbReference>
<dbReference type="Proteomes" id="UP000773614">
    <property type="component" value="Unassembled WGS sequence"/>
</dbReference>
<dbReference type="CDD" id="cd03257">
    <property type="entry name" value="ABC_NikE_OppD_transporters"/>
    <property type="match status" value="1"/>
</dbReference>
<evidence type="ECO:0000313" key="10">
    <source>
        <dbReference type="Proteomes" id="UP000773614"/>
    </source>
</evidence>
<dbReference type="Pfam" id="PF00005">
    <property type="entry name" value="ABC_tran"/>
    <property type="match status" value="1"/>
</dbReference>
<evidence type="ECO:0000256" key="4">
    <source>
        <dbReference type="ARBA" id="ARBA00022475"/>
    </source>
</evidence>
<evidence type="ECO:0000256" key="6">
    <source>
        <dbReference type="ARBA" id="ARBA00022840"/>
    </source>
</evidence>
<dbReference type="PROSITE" id="PS00211">
    <property type="entry name" value="ABC_TRANSPORTER_1"/>
    <property type="match status" value="1"/>
</dbReference>
<dbReference type="NCBIfam" id="TIGR01727">
    <property type="entry name" value="oligo_HPY"/>
    <property type="match status" value="1"/>
</dbReference>
<dbReference type="InterPro" id="IPR017871">
    <property type="entry name" value="ABC_transporter-like_CS"/>
</dbReference>
<organism evidence="9 10">
    <name type="scientific">Propylenella binzhouense</name>
    <dbReference type="NCBI Taxonomy" id="2555902"/>
    <lineage>
        <taxon>Bacteria</taxon>
        <taxon>Pseudomonadati</taxon>
        <taxon>Pseudomonadota</taxon>
        <taxon>Alphaproteobacteria</taxon>
        <taxon>Hyphomicrobiales</taxon>
        <taxon>Propylenellaceae</taxon>
        <taxon>Propylenella</taxon>
    </lineage>
</organism>
<dbReference type="GO" id="GO:0055085">
    <property type="term" value="P:transmembrane transport"/>
    <property type="evidence" value="ECO:0007669"/>
    <property type="project" value="UniProtKB-ARBA"/>
</dbReference>
<dbReference type="PANTHER" id="PTHR43297">
    <property type="entry name" value="OLIGOPEPTIDE TRANSPORT ATP-BINDING PROTEIN APPD"/>
    <property type="match status" value="1"/>
</dbReference>
<dbReference type="SMART" id="SM00382">
    <property type="entry name" value="AAA"/>
    <property type="match status" value="1"/>
</dbReference>
<dbReference type="PROSITE" id="PS50893">
    <property type="entry name" value="ABC_TRANSPORTER_2"/>
    <property type="match status" value="1"/>
</dbReference>
<proteinExistence type="inferred from homology"/>
<dbReference type="RefSeq" id="WP_161141139.1">
    <property type="nucleotide sequence ID" value="NZ_SPKJ01000048.1"/>
</dbReference>
<dbReference type="GO" id="GO:0015833">
    <property type="term" value="P:peptide transport"/>
    <property type="evidence" value="ECO:0007669"/>
    <property type="project" value="InterPro"/>
</dbReference>
<protein>
    <submittedName>
        <fullName evidence="9">ABC transporter ATP-binding protein</fullName>
    </submittedName>
</protein>